<comment type="caution">
    <text evidence="7">The sequence shown here is derived from an EMBL/GenBank/DDBJ whole genome shotgun (WGS) entry which is preliminary data.</text>
</comment>
<accession>A0A2K9H883</accession>
<proteinExistence type="predicted"/>
<dbReference type="InterPro" id="IPR050932">
    <property type="entry name" value="TM2D1-3-like"/>
</dbReference>
<keyword evidence="2" id="KW-0812">Transmembrane</keyword>
<keyword evidence="5" id="KW-0472">Membrane</keyword>
<dbReference type="AlphaFoldDB" id="A0A2K9H883"/>
<evidence type="ECO:0000313" key="7">
    <source>
        <dbReference type="EMBL" id="SNR76929.1"/>
    </source>
</evidence>
<evidence type="ECO:0000256" key="4">
    <source>
        <dbReference type="ARBA" id="ARBA00022989"/>
    </source>
</evidence>
<gene>
    <name evidence="7" type="ORF">SAMN06265364_10972</name>
</gene>
<evidence type="ECO:0000256" key="2">
    <source>
        <dbReference type="ARBA" id="ARBA00022692"/>
    </source>
</evidence>
<keyword evidence="6" id="KW-0325">Glycoprotein</keyword>
<dbReference type="GeneID" id="94028879"/>
<keyword evidence="8" id="KW-1185">Reference proteome</keyword>
<dbReference type="Pfam" id="PF05154">
    <property type="entry name" value="TM2"/>
    <property type="match status" value="1"/>
</dbReference>
<sequence>MESEQLNSILVLLSSKIPAGCIPSVRARLESSDVSAEEIMAFTSQMSDPTVAMILSILVGILGVDRFYIGDTGLGVGKLLTCGGCYIWWLIDIFLIIDATKQRNFERLSRYLAIAK</sequence>
<evidence type="ECO:0000313" key="8">
    <source>
        <dbReference type="Proteomes" id="UP000198427"/>
    </source>
</evidence>
<name>A0A2K9H883_9BACT</name>
<dbReference type="PANTHER" id="PTHR21016:SF4">
    <property type="entry name" value="TM2 DOMAIN-CONTAINING PROTEIN 2"/>
    <property type="match status" value="1"/>
</dbReference>
<dbReference type="GO" id="GO:0016020">
    <property type="term" value="C:membrane"/>
    <property type="evidence" value="ECO:0007669"/>
    <property type="project" value="UniProtKB-SubCell"/>
</dbReference>
<evidence type="ECO:0000256" key="5">
    <source>
        <dbReference type="ARBA" id="ARBA00023136"/>
    </source>
</evidence>
<evidence type="ECO:0000256" key="3">
    <source>
        <dbReference type="ARBA" id="ARBA00022729"/>
    </source>
</evidence>
<dbReference type="PANTHER" id="PTHR21016">
    <property type="entry name" value="BETA-AMYLOID BINDING PROTEIN-RELATED"/>
    <property type="match status" value="1"/>
</dbReference>
<protein>
    <submittedName>
        <fullName evidence="7">TM2 domain-containing protein</fullName>
    </submittedName>
</protein>
<comment type="subcellular location">
    <subcellularLocation>
        <location evidence="1">Membrane</location>
        <topology evidence="1">Multi-pass membrane protein</topology>
    </subcellularLocation>
</comment>
<dbReference type="EMBL" id="FZNZ01000009">
    <property type="protein sequence ID" value="SNR76929.1"/>
    <property type="molecule type" value="Genomic_DNA"/>
</dbReference>
<evidence type="ECO:0000256" key="6">
    <source>
        <dbReference type="ARBA" id="ARBA00023180"/>
    </source>
</evidence>
<keyword evidence="4" id="KW-1133">Transmembrane helix</keyword>
<dbReference type="RefSeq" id="WP_089365896.1">
    <property type="nucleotide sequence ID" value="NZ_CP023863.1"/>
</dbReference>
<dbReference type="KEGG" id="pje:CRM71_05520"/>
<reference evidence="7 8" key="1">
    <citation type="submission" date="2017-06" db="EMBL/GenBank/DDBJ databases">
        <authorList>
            <person name="Varghese N."/>
            <person name="Submissions S."/>
        </authorList>
    </citation>
    <scope>NUCLEOTIDE SEQUENCE [LARGE SCALE GENOMIC DNA]</scope>
    <source>
        <strain evidence="7 8">DSM 26989</strain>
    </source>
</reference>
<dbReference type="Proteomes" id="UP000198427">
    <property type="component" value="Unassembled WGS sequence"/>
</dbReference>
<dbReference type="OrthoDB" id="9816361at2"/>
<dbReference type="InterPro" id="IPR007829">
    <property type="entry name" value="TM2"/>
</dbReference>
<organism evidence="7 8">
    <name type="scientific">Prevotella jejuni</name>
    <dbReference type="NCBI Taxonomy" id="1177574"/>
    <lineage>
        <taxon>Bacteria</taxon>
        <taxon>Pseudomonadati</taxon>
        <taxon>Bacteroidota</taxon>
        <taxon>Bacteroidia</taxon>
        <taxon>Bacteroidales</taxon>
        <taxon>Prevotellaceae</taxon>
        <taxon>Prevotella</taxon>
    </lineage>
</organism>
<keyword evidence="3" id="KW-0732">Signal</keyword>
<evidence type="ECO:0000256" key="1">
    <source>
        <dbReference type="ARBA" id="ARBA00004141"/>
    </source>
</evidence>